<keyword evidence="6" id="KW-1185">Reference proteome</keyword>
<name>A0ABP8Y109_9ACTN</name>
<dbReference type="RefSeq" id="WP_345523934.1">
    <property type="nucleotide sequence ID" value="NZ_BAABKM010000005.1"/>
</dbReference>
<evidence type="ECO:0000313" key="5">
    <source>
        <dbReference type="EMBL" id="GAA4719603.1"/>
    </source>
</evidence>
<reference evidence="6" key="1">
    <citation type="journal article" date="2019" name="Int. J. Syst. Evol. Microbiol.">
        <title>The Global Catalogue of Microorganisms (GCM) 10K type strain sequencing project: providing services to taxonomists for standard genome sequencing and annotation.</title>
        <authorList>
            <consortium name="The Broad Institute Genomics Platform"/>
            <consortium name="The Broad Institute Genome Sequencing Center for Infectious Disease"/>
            <person name="Wu L."/>
            <person name="Ma J."/>
        </authorList>
    </citation>
    <scope>NUCLEOTIDE SEQUENCE [LARGE SCALE GENOMIC DNA]</scope>
    <source>
        <strain evidence="6">JCM 18531</strain>
    </source>
</reference>
<comment type="caution">
    <text evidence="5">The sequence shown here is derived from an EMBL/GenBank/DDBJ whole genome shotgun (WGS) entry which is preliminary data.</text>
</comment>
<evidence type="ECO:0008006" key="7">
    <source>
        <dbReference type="Google" id="ProtNLM"/>
    </source>
</evidence>
<evidence type="ECO:0000313" key="6">
    <source>
        <dbReference type="Proteomes" id="UP001499974"/>
    </source>
</evidence>
<keyword evidence="4" id="KW-1133">Transmembrane helix</keyword>
<gene>
    <name evidence="5" type="ORF">GCM10023349_44550</name>
</gene>
<evidence type="ECO:0000256" key="4">
    <source>
        <dbReference type="SAM" id="Phobius"/>
    </source>
</evidence>
<evidence type="ECO:0000256" key="2">
    <source>
        <dbReference type="ARBA" id="ARBA00023136"/>
    </source>
</evidence>
<sequence length="239" mass="25838">MTTPRKGQSRPATGRPRKIAGRSGEPVVPPVDERAPASEAAEAPVDERAPASEVDATEPVVDPPATAARRRPRTTYVLVAVVAVLALVGIGELVYLNRDPSPTVSAARPIVTGEVSHRAAVEAAARSTEQILSTTYQDYDKQVDQATSKMTDTFAADYRKLADSLKDKYAQQQMKLTVKVVAQGVVQASPQQVQALLFLNQYVEKVQDGKPATAYSQYRALVTVVHTDQGWLVSDIKTQ</sequence>
<accession>A0ABP8Y109</accession>
<keyword evidence="2 4" id="KW-0472">Membrane</keyword>
<feature type="region of interest" description="Disordered" evidence="3">
    <location>
        <begin position="1"/>
        <end position="69"/>
    </location>
</feature>
<evidence type="ECO:0000256" key="3">
    <source>
        <dbReference type="SAM" id="MobiDB-lite"/>
    </source>
</evidence>
<organism evidence="5 6">
    <name type="scientific">Nocardioides conyzicola</name>
    <dbReference type="NCBI Taxonomy" id="1651781"/>
    <lineage>
        <taxon>Bacteria</taxon>
        <taxon>Bacillati</taxon>
        <taxon>Actinomycetota</taxon>
        <taxon>Actinomycetes</taxon>
        <taxon>Propionibacteriales</taxon>
        <taxon>Nocardioidaceae</taxon>
        <taxon>Nocardioides</taxon>
    </lineage>
</organism>
<protein>
    <recommendedName>
        <fullName evidence="7">Mce-associated membrane protein</fullName>
    </recommendedName>
</protein>
<feature type="transmembrane region" description="Helical" evidence="4">
    <location>
        <begin position="76"/>
        <end position="96"/>
    </location>
</feature>
<keyword evidence="4" id="KW-0812">Transmembrane</keyword>
<dbReference type="Proteomes" id="UP001499974">
    <property type="component" value="Unassembled WGS sequence"/>
</dbReference>
<proteinExistence type="predicted"/>
<dbReference type="EMBL" id="BAABKM010000005">
    <property type="protein sequence ID" value="GAA4719603.1"/>
    <property type="molecule type" value="Genomic_DNA"/>
</dbReference>
<evidence type="ECO:0000256" key="1">
    <source>
        <dbReference type="ARBA" id="ARBA00004370"/>
    </source>
</evidence>
<dbReference type="PANTHER" id="PTHR37042">
    <property type="entry name" value="OUTER MEMBRANE PROTEIN RV1973"/>
    <property type="match status" value="1"/>
</dbReference>
<comment type="subcellular location">
    <subcellularLocation>
        <location evidence="1">Membrane</location>
    </subcellularLocation>
</comment>
<dbReference type="PANTHER" id="PTHR37042:SF4">
    <property type="entry name" value="OUTER MEMBRANE PROTEIN RV1973"/>
    <property type="match status" value="1"/>
</dbReference>